<keyword evidence="3" id="KW-1185">Reference proteome</keyword>
<sequence>MKWIATLLTTLLVTSIANAGAYVEIAVANFSSTPGGTVTISALNSNDEVYHQYNFGAFNQFSAYKSSFILPEGVSTYRITIEPKMARTCTFEVPSYRSDVFIKLLGASMNIGCELQ</sequence>
<gene>
    <name evidence="2" type="ORF">NWE73_02165</name>
</gene>
<dbReference type="RefSeq" id="WP_277576624.1">
    <property type="nucleotide sequence ID" value="NZ_JANRMI010000001.1"/>
</dbReference>
<dbReference type="EMBL" id="JANRMI010000001">
    <property type="protein sequence ID" value="MDG0815148.1"/>
    <property type="molecule type" value="Genomic_DNA"/>
</dbReference>
<evidence type="ECO:0000313" key="3">
    <source>
        <dbReference type="Proteomes" id="UP001152321"/>
    </source>
</evidence>
<keyword evidence="1" id="KW-0732">Signal</keyword>
<name>A0ABT6DJ91_9BACT</name>
<evidence type="ECO:0000256" key="1">
    <source>
        <dbReference type="SAM" id="SignalP"/>
    </source>
</evidence>
<dbReference type="Proteomes" id="UP001152321">
    <property type="component" value="Unassembled WGS sequence"/>
</dbReference>
<evidence type="ECO:0008006" key="4">
    <source>
        <dbReference type="Google" id="ProtNLM"/>
    </source>
</evidence>
<comment type="caution">
    <text evidence="2">The sequence shown here is derived from an EMBL/GenBank/DDBJ whole genome shotgun (WGS) entry which is preliminary data.</text>
</comment>
<organism evidence="2 3">
    <name type="scientific">Bdellovibrio svalbardensis</name>
    <dbReference type="NCBI Taxonomy" id="2972972"/>
    <lineage>
        <taxon>Bacteria</taxon>
        <taxon>Pseudomonadati</taxon>
        <taxon>Bdellovibrionota</taxon>
        <taxon>Bdellovibrionia</taxon>
        <taxon>Bdellovibrionales</taxon>
        <taxon>Pseudobdellovibrionaceae</taxon>
        <taxon>Bdellovibrio</taxon>
    </lineage>
</organism>
<evidence type="ECO:0000313" key="2">
    <source>
        <dbReference type="EMBL" id="MDG0815148.1"/>
    </source>
</evidence>
<accession>A0ABT6DJ91</accession>
<reference evidence="2" key="1">
    <citation type="submission" date="2022-08" db="EMBL/GenBank/DDBJ databases">
        <title>Novel Bdellovibrio Species Isolated from Svalbard: Designation Bdellovibrio svalbardensis.</title>
        <authorList>
            <person name="Mitchell R.J."/>
            <person name="Choi S.Y."/>
        </authorList>
    </citation>
    <scope>NUCLEOTIDE SEQUENCE</scope>
    <source>
        <strain evidence="2">PAP01</strain>
    </source>
</reference>
<feature type="chain" id="PRO_5046351199" description="EfeO-type cupredoxin-like domain-containing protein" evidence="1">
    <location>
        <begin position="20"/>
        <end position="116"/>
    </location>
</feature>
<feature type="signal peptide" evidence="1">
    <location>
        <begin position="1"/>
        <end position="19"/>
    </location>
</feature>
<proteinExistence type="predicted"/>
<protein>
    <recommendedName>
        <fullName evidence="4">EfeO-type cupredoxin-like domain-containing protein</fullName>
    </recommendedName>
</protein>